<reference evidence="2 3" key="1">
    <citation type="submission" date="2017-01" db="EMBL/GenBank/DDBJ databases">
        <title>A new Hymenobacter.</title>
        <authorList>
            <person name="Liang Y."/>
            <person name="Feng F."/>
        </authorList>
    </citation>
    <scope>NUCLEOTIDE SEQUENCE [LARGE SCALE GENOMIC DNA]</scope>
    <source>
        <strain evidence="2">MIMBbqt21</strain>
    </source>
</reference>
<comment type="caution">
    <text evidence="2">The sequence shown here is derived from an EMBL/GenBank/DDBJ whole genome shotgun (WGS) entry which is preliminary data.</text>
</comment>
<protein>
    <recommendedName>
        <fullName evidence="4">Glycosyltransferase RgtA/B/C/D-like domain-containing protein</fullName>
    </recommendedName>
</protein>
<feature type="transmembrane region" description="Helical" evidence="1">
    <location>
        <begin position="104"/>
        <end position="126"/>
    </location>
</feature>
<sequence length="494" mass="56218">MSSQVFLNVFKRNWHFLVLLFVLLDSSYSYWQHLHVALDGDLAALVLPAPWYQQVLRDPLGLHVLLRHEVYAAPNRFFAHLLLSSYFKNVPLLLQRWFSPIDSVYQACAWLKIVVQVLLVYLLGVYISGHKNVLNKSFLAAVILIVPIFQTAGFNNQMGVIDKSVTYTVFYAVPLGLLLAFFLPFYRAAFNKTPLTISAVGLGLLLLLAVVLSLNGPLVPGVVVLICPWALWMVGRRNAVANSNVPLYAKIRGAISSIPWAMLLCFGLISAFCLYSLYLGQSNAENLTGGTISLLERYSRLPLGIYEQLRIKLGLPLLLLIVWLNVYLIKRQPTTPEGQRLLTVAKWLGWFALAYILLLPLGGYRPYRYYILRRDVIIPIVLGLIYFYGISTYYLMTHLSGVYRSRYQIGVVAYLVVFMIADKPIVSDNNACEKEMLSKLAQAPERIVRMPDNCTIMSWSIITNQADSEVNSDLLYFWHVTKEKKLYYQQPNTW</sequence>
<keyword evidence="1" id="KW-0812">Transmembrane</keyword>
<proteinExistence type="predicted"/>
<name>A0A243WGA6_9BACT</name>
<feature type="transmembrane region" description="Helical" evidence="1">
    <location>
        <begin position="376"/>
        <end position="395"/>
    </location>
</feature>
<feature type="transmembrane region" description="Helical" evidence="1">
    <location>
        <begin position="193"/>
        <end position="212"/>
    </location>
</feature>
<dbReference type="Proteomes" id="UP000194873">
    <property type="component" value="Unassembled WGS sequence"/>
</dbReference>
<feature type="transmembrane region" description="Helical" evidence="1">
    <location>
        <begin position="341"/>
        <end position="364"/>
    </location>
</feature>
<feature type="transmembrane region" description="Helical" evidence="1">
    <location>
        <begin position="256"/>
        <end position="278"/>
    </location>
</feature>
<gene>
    <name evidence="2" type="ORF">BXP70_08485</name>
</gene>
<keyword evidence="3" id="KW-1185">Reference proteome</keyword>
<accession>A0A243WGA6</accession>
<dbReference type="EMBL" id="MTSE01000003">
    <property type="protein sequence ID" value="OUJ74783.1"/>
    <property type="molecule type" value="Genomic_DNA"/>
</dbReference>
<keyword evidence="1" id="KW-0472">Membrane</keyword>
<keyword evidence="1" id="KW-1133">Transmembrane helix</keyword>
<dbReference type="AlphaFoldDB" id="A0A243WGA6"/>
<organism evidence="2 3">
    <name type="scientific">Hymenobacter crusticola</name>
    <dbReference type="NCBI Taxonomy" id="1770526"/>
    <lineage>
        <taxon>Bacteria</taxon>
        <taxon>Pseudomonadati</taxon>
        <taxon>Bacteroidota</taxon>
        <taxon>Cytophagia</taxon>
        <taxon>Cytophagales</taxon>
        <taxon>Hymenobacteraceae</taxon>
        <taxon>Hymenobacter</taxon>
    </lineage>
</organism>
<evidence type="ECO:0000256" key="1">
    <source>
        <dbReference type="SAM" id="Phobius"/>
    </source>
</evidence>
<evidence type="ECO:0000313" key="2">
    <source>
        <dbReference type="EMBL" id="OUJ74783.1"/>
    </source>
</evidence>
<feature type="transmembrane region" description="Helical" evidence="1">
    <location>
        <begin position="138"/>
        <end position="155"/>
    </location>
</feature>
<evidence type="ECO:0008006" key="4">
    <source>
        <dbReference type="Google" id="ProtNLM"/>
    </source>
</evidence>
<evidence type="ECO:0000313" key="3">
    <source>
        <dbReference type="Proteomes" id="UP000194873"/>
    </source>
</evidence>
<feature type="transmembrane region" description="Helical" evidence="1">
    <location>
        <begin position="167"/>
        <end position="186"/>
    </location>
</feature>
<feature type="transmembrane region" description="Helical" evidence="1">
    <location>
        <begin position="309"/>
        <end position="329"/>
    </location>
</feature>
<feature type="transmembrane region" description="Helical" evidence="1">
    <location>
        <begin position="218"/>
        <end position="235"/>
    </location>
</feature>